<proteinExistence type="predicted"/>
<dbReference type="Proteomes" id="UP001235094">
    <property type="component" value="Unassembled WGS sequence"/>
</dbReference>
<organism evidence="1 2">
    <name type="scientific">Ancylobacter amanitiformis</name>
    <dbReference type="NCBI Taxonomy" id="217069"/>
    <lineage>
        <taxon>Bacteria</taxon>
        <taxon>Pseudomonadati</taxon>
        <taxon>Pseudomonadota</taxon>
        <taxon>Alphaproteobacteria</taxon>
        <taxon>Hyphomicrobiales</taxon>
        <taxon>Xanthobacteraceae</taxon>
        <taxon>Ancylobacter</taxon>
    </lineage>
</organism>
<comment type="caution">
    <text evidence="1">The sequence shown here is derived from an EMBL/GenBank/DDBJ whole genome shotgun (WGS) entry which is preliminary data.</text>
</comment>
<accession>A0ABU0LXQ0</accession>
<evidence type="ECO:0000313" key="1">
    <source>
        <dbReference type="EMBL" id="MDQ0513468.1"/>
    </source>
</evidence>
<protein>
    <submittedName>
        <fullName evidence="1">Uncharacterized protein</fullName>
    </submittedName>
</protein>
<dbReference type="EMBL" id="JAUSVR010000031">
    <property type="protein sequence ID" value="MDQ0513468.1"/>
    <property type="molecule type" value="Genomic_DNA"/>
</dbReference>
<keyword evidence="2" id="KW-1185">Reference proteome</keyword>
<evidence type="ECO:0000313" key="2">
    <source>
        <dbReference type="Proteomes" id="UP001235094"/>
    </source>
</evidence>
<name>A0ABU0LXQ0_9HYPH</name>
<reference evidence="1 2" key="1">
    <citation type="submission" date="2023-07" db="EMBL/GenBank/DDBJ databases">
        <title>Genomic Encyclopedia of Type Strains, Phase IV (KMG-IV): sequencing the most valuable type-strain genomes for metagenomic binning, comparative biology and taxonomic classification.</title>
        <authorList>
            <person name="Goeker M."/>
        </authorList>
    </citation>
    <scope>NUCLEOTIDE SEQUENCE [LARGE SCALE GENOMIC DNA]</scope>
    <source>
        <strain evidence="1 2">DSM 15561</strain>
    </source>
</reference>
<gene>
    <name evidence="1" type="ORF">QOZ99_004390</name>
</gene>
<sequence>MKVDETQRVALTEFAERQNLIVRTTLGMLIGPPEFAVSLLTSPDARVRALAAGYVTARDDRETVLSESAAVLSHADFHLIVARRLKDRLAGLLAGLEGMPVWARTWRAHWIEQLELDDNGLSLALEKAMGRLGIS</sequence>